<dbReference type="RefSeq" id="WP_107990875.1">
    <property type="nucleotide sequence ID" value="NZ_QAYG01000007.1"/>
</dbReference>
<proteinExistence type="predicted"/>
<sequence>MTSRRVAVLLANLLFVSVAANLFLAGWISSQSFYRPPPPSGPLAGIDRLMKERLSKDGYERIHALIEQVRPHFHEMESGTRITREKMIEALEAPQFDKPAFDEALAEIMRTRNEFDSWTIHNASEALQLLGRDDRRAVGRIIERGPLGPPGPPPPPR</sequence>
<dbReference type="Pfam" id="PF13801">
    <property type="entry name" value="Metal_resist"/>
    <property type="match status" value="1"/>
</dbReference>
<gene>
    <name evidence="1" type="ORF">C8N35_10746</name>
</gene>
<organism evidence="1 2">
    <name type="scientific">Breoghania corrubedonensis</name>
    <dbReference type="NCBI Taxonomy" id="665038"/>
    <lineage>
        <taxon>Bacteria</taxon>
        <taxon>Pseudomonadati</taxon>
        <taxon>Pseudomonadota</taxon>
        <taxon>Alphaproteobacteria</taxon>
        <taxon>Hyphomicrobiales</taxon>
        <taxon>Stappiaceae</taxon>
        <taxon>Breoghania</taxon>
    </lineage>
</organism>
<dbReference type="Gene3D" id="1.20.120.1490">
    <property type="match status" value="1"/>
</dbReference>
<dbReference type="EMBL" id="QAYG01000007">
    <property type="protein sequence ID" value="PTW59333.1"/>
    <property type="molecule type" value="Genomic_DNA"/>
</dbReference>
<comment type="caution">
    <text evidence="1">The sequence shown here is derived from an EMBL/GenBank/DDBJ whole genome shotgun (WGS) entry which is preliminary data.</text>
</comment>
<evidence type="ECO:0000313" key="1">
    <source>
        <dbReference type="EMBL" id="PTW59333.1"/>
    </source>
</evidence>
<dbReference type="InterPro" id="IPR025961">
    <property type="entry name" value="Metal_resist"/>
</dbReference>
<name>A0A2T5V6F1_9HYPH</name>
<accession>A0A2T5V6F1</accession>
<dbReference type="Proteomes" id="UP000244081">
    <property type="component" value="Unassembled WGS sequence"/>
</dbReference>
<keyword evidence="2" id="KW-1185">Reference proteome</keyword>
<reference evidence="1 2" key="1">
    <citation type="submission" date="2018-04" db="EMBL/GenBank/DDBJ databases">
        <title>Genomic Encyclopedia of Archaeal and Bacterial Type Strains, Phase II (KMG-II): from individual species to whole genera.</title>
        <authorList>
            <person name="Goeker M."/>
        </authorList>
    </citation>
    <scope>NUCLEOTIDE SEQUENCE [LARGE SCALE GENOMIC DNA]</scope>
    <source>
        <strain evidence="1 2">DSM 23382</strain>
    </source>
</reference>
<dbReference type="AlphaFoldDB" id="A0A2T5V6F1"/>
<evidence type="ECO:0000313" key="2">
    <source>
        <dbReference type="Proteomes" id="UP000244081"/>
    </source>
</evidence>
<protein>
    <submittedName>
        <fullName evidence="1">Heavy-metal resistance protein</fullName>
    </submittedName>
</protein>